<evidence type="ECO:0000256" key="1">
    <source>
        <dbReference type="ARBA" id="ARBA00022553"/>
    </source>
</evidence>
<dbReference type="Pfam" id="PF00072">
    <property type="entry name" value="Response_reg"/>
    <property type="match status" value="1"/>
</dbReference>
<proteinExistence type="predicted"/>
<evidence type="ECO:0000313" key="6">
    <source>
        <dbReference type="Proteomes" id="UP000524246"/>
    </source>
</evidence>
<evidence type="ECO:0000256" key="2">
    <source>
        <dbReference type="ARBA" id="ARBA00023012"/>
    </source>
</evidence>
<dbReference type="CDD" id="cd17546">
    <property type="entry name" value="REC_hyHK_CKI1_RcsC-like"/>
    <property type="match status" value="1"/>
</dbReference>
<dbReference type="AlphaFoldDB" id="A0A7X9FQP7"/>
<accession>A0A7X9FQP7</accession>
<dbReference type="Gene3D" id="3.40.50.2300">
    <property type="match status" value="1"/>
</dbReference>
<dbReference type="PANTHER" id="PTHR45339:SF1">
    <property type="entry name" value="HYBRID SIGNAL TRANSDUCTION HISTIDINE KINASE J"/>
    <property type="match status" value="1"/>
</dbReference>
<evidence type="ECO:0000256" key="3">
    <source>
        <dbReference type="PROSITE-ProRule" id="PRU00169"/>
    </source>
</evidence>
<dbReference type="InterPro" id="IPR001789">
    <property type="entry name" value="Sig_transdc_resp-reg_receiver"/>
</dbReference>
<keyword evidence="1 3" id="KW-0597">Phosphoprotein</keyword>
<dbReference type="SMART" id="SM00448">
    <property type="entry name" value="REC"/>
    <property type="match status" value="1"/>
</dbReference>
<dbReference type="InterPro" id="IPR011006">
    <property type="entry name" value="CheY-like_superfamily"/>
</dbReference>
<comment type="caution">
    <text evidence="5">The sequence shown here is derived from an EMBL/GenBank/DDBJ whole genome shotgun (WGS) entry which is preliminary data.</text>
</comment>
<dbReference type="EMBL" id="JAAZON010000209">
    <property type="protein sequence ID" value="NMC62509.1"/>
    <property type="molecule type" value="Genomic_DNA"/>
</dbReference>
<dbReference type="Proteomes" id="UP000524246">
    <property type="component" value="Unassembled WGS sequence"/>
</dbReference>
<evidence type="ECO:0000259" key="4">
    <source>
        <dbReference type="PROSITE" id="PS50110"/>
    </source>
</evidence>
<organism evidence="5 6">
    <name type="scientific">SAR324 cluster bacterium</name>
    <dbReference type="NCBI Taxonomy" id="2024889"/>
    <lineage>
        <taxon>Bacteria</taxon>
        <taxon>Deltaproteobacteria</taxon>
        <taxon>SAR324 cluster</taxon>
    </lineage>
</organism>
<reference evidence="5 6" key="1">
    <citation type="journal article" date="2020" name="Biotechnol. Biofuels">
        <title>New insights from the biogas microbiome by comprehensive genome-resolved metagenomics of nearly 1600 species originating from multiple anaerobic digesters.</title>
        <authorList>
            <person name="Campanaro S."/>
            <person name="Treu L."/>
            <person name="Rodriguez-R L.M."/>
            <person name="Kovalovszki A."/>
            <person name="Ziels R.M."/>
            <person name="Maus I."/>
            <person name="Zhu X."/>
            <person name="Kougias P.G."/>
            <person name="Basile A."/>
            <person name="Luo G."/>
            <person name="Schluter A."/>
            <person name="Konstantinidis K.T."/>
            <person name="Angelidaki I."/>
        </authorList>
    </citation>
    <scope>NUCLEOTIDE SEQUENCE [LARGE SCALE GENOMIC DNA]</scope>
    <source>
        <strain evidence="5">AS27yjCOA_65</strain>
    </source>
</reference>
<dbReference type="PANTHER" id="PTHR45339">
    <property type="entry name" value="HYBRID SIGNAL TRANSDUCTION HISTIDINE KINASE J"/>
    <property type="match status" value="1"/>
</dbReference>
<dbReference type="SUPFAM" id="SSF52172">
    <property type="entry name" value="CheY-like"/>
    <property type="match status" value="1"/>
</dbReference>
<evidence type="ECO:0000313" key="5">
    <source>
        <dbReference type="EMBL" id="NMC62509.1"/>
    </source>
</evidence>
<feature type="modified residue" description="4-aspartylphosphate" evidence="3">
    <location>
        <position position="180"/>
    </location>
</feature>
<feature type="domain" description="Response regulatory" evidence="4">
    <location>
        <begin position="128"/>
        <end position="247"/>
    </location>
</feature>
<gene>
    <name evidence="5" type="ORF">GYA55_05005</name>
</gene>
<sequence>MPDVIIVHYDQVESELLAKMALEAGFRAKTTTSAQTAREWLKIGDYSAVFSHRYIPIREQKELADLLWIGSPESSFVVFDLDPDVEYEIGEARLLGAEVATGPKAMSLLQEIFEKLSQKRNLKSTDFRVLVVEDLDSPRYVISLYIEELGYSLVDGVASAKEAITELEGNPEKYSCIVTDIRMPGIDGRQLIELVRNHPKLQHLPIVVLTAYGTSEALMDCLNAGASGFLVKPPKKADLLRELSRARRIAAKQASPRLASIDEVEMIRRILESRGLV</sequence>
<dbReference type="GO" id="GO:0000160">
    <property type="term" value="P:phosphorelay signal transduction system"/>
    <property type="evidence" value="ECO:0007669"/>
    <property type="project" value="UniProtKB-KW"/>
</dbReference>
<protein>
    <submittedName>
        <fullName evidence="5">Response regulator</fullName>
    </submittedName>
</protein>
<name>A0A7X9FQP7_9DELT</name>
<keyword evidence="2" id="KW-0902">Two-component regulatory system</keyword>
<dbReference type="PROSITE" id="PS50110">
    <property type="entry name" value="RESPONSE_REGULATORY"/>
    <property type="match status" value="1"/>
</dbReference>